<evidence type="ECO:0000259" key="2">
    <source>
        <dbReference type="Pfam" id="PF20151"/>
    </source>
</evidence>
<keyword evidence="4" id="KW-1185">Reference proteome</keyword>
<dbReference type="STRING" id="1314800.A0A1B7MRH6"/>
<proteinExistence type="predicted"/>
<dbReference type="EMBL" id="KV448523">
    <property type="protein sequence ID" value="OAX35187.1"/>
    <property type="molecule type" value="Genomic_DNA"/>
</dbReference>
<dbReference type="InterPro" id="IPR045340">
    <property type="entry name" value="DUF6533"/>
</dbReference>
<evidence type="ECO:0000313" key="3">
    <source>
        <dbReference type="EMBL" id="OAX35187.1"/>
    </source>
</evidence>
<reference evidence="3 4" key="1">
    <citation type="submission" date="2016-06" db="EMBL/GenBank/DDBJ databases">
        <title>Comparative genomics of the ectomycorrhizal sister species Rhizopogon vinicolor and Rhizopogon vesiculosus (Basidiomycota: Boletales) reveals a divergence of the mating type B locus.</title>
        <authorList>
            <consortium name="DOE Joint Genome Institute"/>
            <person name="Mujic A.B."/>
            <person name="Kuo A."/>
            <person name="Tritt A."/>
            <person name="Lipzen A."/>
            <person name="Chen C."/>
            <person name="Johnson J."/>
            <person name="Sharma A."/>
            <person name="Barry K."/>
            <person name="Grigoriev I.V."/>
            <person name="Spatafora J.W."/>
        </authorList>
    </citation>
    <scope>NUCLEOTIDE SEQUENCE [LARGE SCALE GENOMIC DNA]</scope>
    <source>
        <strain evidence="3 4">AM-OR11-026</strain>
    </source>
</reference>
<keyword evidence="1" id="KW-0812">Transmembrane</keyword>
<dbReference type="InParanoid" id="A0A1B7MRH6"/>
<evidence type="ECO:0000256" key="1">
    <source>
        <dbReference type="SAM" id="Phobius"/>
    </source>
</evidence>
<feature type="transmembrane region" description="Helical" evidence="1">
    <location>
        <begin position="85"/>
        <end position="105"/>
    </location>
</feature>
<dbReference type="Pfam" id="PF20151">
    <property type="entry name" value="DUF6533"/>
    <property type="match status" value="1"/>
</dbReference>
<sequence length="310" mass="35796">MSDQKDEDVTALYWNNYTSVVILTLVSYEYLLLLEKEVKYVWKRRWSLMTCLYLIVRYLGLFLALIIGCWGGLLYMPQSVSYDLIVLIEWGFSVYFCLGEVILIWRLYAISDQSKRLLYILLGLLLPIIALLIWTDVYLYSRPSSLSVNEVVTPTVTYCSPSFNIGPIFAIYTSIPIICYDIFLVVLAIATLVKHLRERRNIKMRPNTYVIMIVRHHIMYFVLNLTNQILQTILWANVSAPVMSLSELFNDTAPFILAPRLIISVWDTHARETCIHVSTTFADCVCWTSPPTFDSEVELEVIALDSREDA</sequence>
<dbReference type="Proteomes" id="UP000092154">
    <property type="component" value="Unassembled WGS sequence"/>
</dbReference>
<accession>A0A1B7MRH6</accession>
<protein>
    <recommendedName>
        <fullName evidence="2">DUF6533 domain-containing protein</fullName>
    </recommendedName>
</protein>
<organism evidence="3 4">
    <name type="scientific">Rhizopogon vinicolor AM-OR11-026</name>
    <dbReference type="NCBI Taxonomy" id="1314800"/>
    <lineage>
        <taxon>Eukaryota</taxon>
        <taxon>Fungi</taxon>
        <taxon>Dikarya</taxon>
        <taxon>Basidiomycota</taxon>
        <taxon>Agaricomycotina</taxon>
        <taxon>Agaricomycetes</taxon>
        <taxon>Agaricomycetidae</taxon>
        <taxon>Boletales</taxon>
        <taxon>Suillineae</taxon>
        <taxon>Rhizopogonaceae</taxon>
        <taxon>Rhizopogon</taxon>
    </lineage>
</organism>
<feature type="transmembrane region" description="Helical" evidence="1">
    <location>
        <begin position="46"/>
        <end position="73"/>
    </location>
</feature>
<feature type="transmembrane region" description="Helical" evidence="1">
    <location>
        <begin position="117"/>
        <end position="140"/>
    </location>
</feature>
<feature type="domain" description="DUF6533" evidence="2">
    <location>
        <begin position="17"/>
        <end position="62"/>
    </location>
</feature>
<feature type="transmembrane region" description="Helical" evidence="1">
    <location>
        <begin position="12"/>
        <end position="34"/>
    </location>
</feature>
<keyword evidence="1" id="KW-1133">Transmembrane helix</keyword>
<gene>
    <name evidence="3" type="ORF">K503DRAFT_858764</name>
</gene>
<keyword evidence="1" id="KW-0472">Membrane</keyword>
<evidence type="ECO:0000313" key="4">
    <source>
        <dbReference type="Proteomes" id="UP000092154"/>
    </source>
</evidence>
<feature type="transmembrane region" description="Helical" evidence="1">
    <location>
        <begin position="169"/>
        <end position="193"/>
    </location>
</feature>
<dbReference type="OrthoDB" id="2621342at2759"/>
<dbReference type="AlphaFoldDB" id="A0A1B7MRH6"/>
<name>A0A1B7MRH6_9AGAM</name>